<keyword evidence="1" id="KW-0175">Coiled coil</keyword>
<accession>A0A1B6GMF2</accession>
<feature type="coiled-coil region" evidence="1">
    <location>
        <begin position="138"/>
        <end position="215"/>
    </location>
</feature>
<evidence type="ECO:0000256" key="1">
    <source>
        <dbReference type="SAM" id="Coils"/>
    </source>
</evidence>
<reference evidence="2" key="1">
    <citation type="submission" date="2015-11" db="EMBL/GenBank/DDBJ databases">
        <title>De novo transcriptome assembly of four potential Pierce s Disease insect vectors from Arizona vineyards.</title>
        <authorList>
            <person name="Tassone E.E."/>
        </authorList>
    </citation>
    <scope>NUCLEOTIDE SEQUENCE</scope>
</reference>
<organism evidence="2">
    <name type="scientific">Cuerna arida</name>
    <dbReference type="NCBI Taxonomy" id="1464854"/>
    <lineage>
        <taxon>Eukaryota</taxon>
        <taxon>Metazoa</taxon>
        <taxon>Ecdysozoa</taxon>
        <taxon>Arthropoda</taxon>
        <taxon>Hexapoda</taxon>
        <taxon>Insecta</taxon>
        <taxon>Pterygota</taxon>
        <taxon>Neoptera</taxon>
        <taxon>Paraneoptera</taxon>
        <taxon>Hemiptera</taxon>
        <taxon>Auchenorrhyncha</taxon>
        <taxon>Membracoidea</taxon>
        <taxon>Cicadellidae</taxon>
        <taxon>Cicadellinae</taxon>
        <taxon>Proconiini</taxon>
        <taxon>Cuerna</taxon>
    </lineage>
</organism>
<dbReference type="EMBL" id="GECZ01006154">
    <property type="protein sequence ID" value="JAS63615.1"/>
    <property type="molecule type" value="Transcribed_RNA"/>
</dbReference>
<feature type="coiled-coil region" evidence="1">
    <location>
        <begin position="9"/>
        <end position="57"/>
    </location>
</feature>
<name>A0A1B6GMF2_9HEMI</name>
<gene>
    <name evidence="2" type="ORF">g.3190</name>
</gene>
<dbReference type="AlphaFoldDB" id="A0A1B6GMF2"/>
<protein>
    <submittedName>
        <fullName evidence="2">Uncharacterized protein</fullName>
    </submittedName>
</protein>
<proteinExistence type="predicted"/>
<sequence length="232" mass="27393">MSQNLIDVCEKLETNQKQVEQTLKDTEQRRIHVQNQSKLLRNEIDKLKHEHVLLDKEMSCTKSLNLKLEKEICKLKTETENTACSLETMRWKISKMEMLKDFESEKNANLEQRKLKYEYVSSESSITDTSDIDHQINSNTTNNDIKEMEERVNELEKAIESKKKSIQSTDPKIHVDIQILEKRNAALLTRYNRQLQEAESRYRQKLSELNSLKKLLAEKDELLLNQIESRNQ</sequence>
<evidence type="ECO:0000313" key="2">
    <source>
        <dbReference type="EMBL" id="JAS63615.1"/>
    </source>
</evidence>